<dbReference type="PIRSF" id="PIRSF000333">
    <property type="entry name" value="NOS"/>
    <property type="match status" value="1"/>
</dbReference>
<dbReference type="Pfam" id="PF02898">
    <property type="entry name" value="NO_synthase"/>
    <property type="match status" value="1"/>
</dbReference>
<reference evidence="14" key="1">
    <citation type="submission" date="2022-03" db="EMBL/GenBank/DDBJ databases">
        <authorList>
            <person name="Martin C."/>
        </authorList>
    </citation>
    <scope>NUCLEOTIDE SEQUENCE</scope>
</reference>
<dbReference type="PROSITE" id="PS60001">
    <property type="entry name" value="NOS"/>
    <property type="match status" value="1"/>
</dbReference>
<evidence type="ECO:0000256" key="12">
    <source>
        <dbReference type="PIRNR" id="PIRNR000333"/>
    </source>
</evidence>
<evidence type="ECO:0000256" key="6">
    <source>
        <dbReference type="ARBA" id="ARBA00022723"/>
    </source>
</evidence>
<dbReference type="PANTHER" id="PTHR43410">
    <property type="entry name" value="NITRIC OXIDE SYNTHASE OXYGENASE"/>
    <property type="match status" value="1"/>
</dbReference>
<evidence type="ECO:0000256" key="3">
    <source>
        <dbReference type="ARBA" id="ARBA00022617"/>
    </source>
</evidence>
<keyword evidence="5 12" id="KW-0288">FMN</keyword>
<keyword evidence="11 12" id="KW-0408">Iron</keyword>
<feature type="compositionally biased region" description="Pro residues" evidence="13">
    <location>
        <begin position="1203"/>
        <end position="1213"/>
    </location>
</feature>
<dbReference type="SUPFAM" id="SSF56512">
    <property type="entry name" value="Nitric oxide (NO) synthase oxygenase domain"/>
    <property type="match status" value="1"/>
</dbReference>
<dbReference type="Pfam" id="PF00175">
    <property type="entry name" value="NAD_binding_1"/>
    <property type="match status" value="1"/>
</dbReference>
<dbReference type="Proteomes" id="UP000749559">
    <property type="component" value="Unassembled WGS sequence"/>
</dbReference>
<dbReference type="InterPro" id="IPR001709">
    <property type="entry name" value="Flavoprot_Pyr_Nucl_cyt_Rdtase"/>
</dbReference>
<dbReference type="Gene3D" id="3.90.340.10">
    <property type="entry name" value="Nitric Oxide Synthase, Chain A, domain 1"/>
    <property type="match status" value="1"/>
</dbReference>
<feature type="compositionally biased region" description="Low complexity" evidence="13">
    <location>
        <begin position="1119"/>
        <end position="1130"/>
    </location>
</feature>
<dbReference type="GO" id="GO:0020037">
    <property type="term" value="F:heme binding"/>
    <property type="evidence" value="ECO:0007669"/>
    <property type="project" value="InterPro"/>
</dbReference>
<dbReference type="Gene3D" id="3.40.50.360">
    <property type="match status" value="1"/>
</dbReference>
<dbReference type="InterPro" id="IPR001094">
    <property type="entry name" value="Flavdoxin-like"/>
</dbReference>
<dbReference type="PRINTS" id="PR00371">
    <property type="entry name" value="FPNCR"/>
</dbReference>
<dbReference type="InterPro" id="IPR044944">
    <property type="entry name" value="NOS_dom_3"/>
</dbReference>
<evidence type="ECO:0000256" key="13">
    <source>
        <dbReference type="SAM" id="MobiDB-lite"/>
    </source>
</evidence>
<sequence>MPCFQTKRSKKQTKITDAHHKEDESDVDPNQNIVLKPGEKDQIWRIEGQVSKTKVPKQEQMRSKSYLAALKIDDTPDSSDPTKAHQPVIETTRINTNPLITVETPGGAQFLAENSTLCPSRLFSGVYDDNDLQSGSPMPGDVSYDDPFAPVFTPLGRSLEANYGDSRPINELTPKEVFERLQLIRLKNHLTGAEKMDKLHLKAKETARCNEKTCQGSTVFPRGMVKKTGKARSKEEILSHARDFIREMFEALDSVDSAEHIARINAIEDDIFKTGSYAHTYQELVFGSKTAWRNTSRCVGRIHWTSLNVFDERTVKTTKGVFASLCHHLFHATNEGNIRSCITLFPPSEGSGARDTRIWNSQLLAYAGYMQENGKIIGDPANLEFTQICLKLGWQGPSKQGNFDLLPWVIEVNGDDPEVFDIPPDIVVEVPLKHPEFDWFEKFHLKWYAVPCISNMQLDLGGVIYPCIPFNGWYVNTEIASRTLADPNRYNMLEKTAVRMGLDTKMLISLWKDKALVELNRAVLYSYKQAGVTMVDHHTVSNSFMHHLAIEQRTRGGCPADWVWVCPDLSPTVSPLYHQEMLNYHILPSYEYQLSPWYTHKWQDTNMCKKFRQYVRAKTYKLRHVGYIMIFISSLLRKMMLKRPEVTILYATESGKSERYAKRISQVFNRGFKSTVTCMSDMLADDLITTKLVVVVTSTFGNGGAPSNGKRFVHRLKKLVKSSSGSFLKGTRFSVFALGSSAYPNFCAFGKLIYQLLGNLGGEALAACGEGDELQGEIDSYQAWAQQTYKAACEACSIECLSEDPNNNNTVNMYPANNWAPGMFILVKAEKEVDLLDGLSRAHHRHVQFVTMLSSTPLHTRIGKPAFKMVFKPNVESSMSYHPGDHICIYPRNSEDVVDKIIARVANTGINYWTQPVQVLYNDDFSAHEALPPCSLKTALLQYLDITNPMSPETLALLGMQTVSLGERSRLDILGRGEEDYVEWRMKEAPTLLEVLESFPGIHLDPSFLLTQLPLLKPRFYSISSSPSMHPGQIHITFNLVSFRKLGSKSLIQKGVCSSWLEDLPVNHHVPAFIKEAPWFHLPYTSSVPVIMIGTGTGIAPFRSFWQQRAYDLERNVLSPNSSLSSDQSSPWTVNLPEIGDKPESPEITSHQTQDIANDTQDNLDKPQEGRQRSKSAPGLSTPQAPPPLSGTSGSKVTFKSPPSIPISSPPRLEPLYHPEDSNLLLDRPMPHFQKAHQKAMSPQKHPGTPTCKRSKMFLVYGCRGLDQDNLYHEEVAEMLEKEVFSQVMYAYSREKDSAQKYVQHALCEKGYFFYQKITEERGHVYVCGSAQVGHDVMETIKYILKQCGKMDDAQAKEYIDTMRETGRYHEDVFGIVTMDSIVEHRIRKASDACTLRRKRSRETSSKMVTSL</sequence>
<evidence type="ECO:0000313" key="15">
    <source>
        <dbReference type="Proteomes" id="UP000749559"/>
    </source>
</evidence>
<evidence type="ECO:0000256" key="10">
    <source>
        <dbReference type="ARBA" id="ARBA00023002"/>
    </source>
</evidence>
<evidence type="ECO:0000256" key="8">
    <source>
        <dbReference type="ARBA" id="ARBA00022857"/>
    </source>
</evidence>
<evidence type="ECO:0000256" key="9">
    <source>
        <dbReference type="ARBA" id="ARBA00022860"/>
    </source>
</evidence>
<feature type="compositionally biased region" description="Basic and acidic residues" evidence="13">
    <location>
        <begin position="1163"/>
        <end position="1172"/>
    </location>
</feature>
<dbReference type="InterPro" id="IPR001433">
    <property type="entry name" value="OxRdtase_FAD/NAD-bd"/>
</dbReference>
<evidence type="ECO:0000256" key="11">
    <source>
        <dbReference type="ARBA" id="ARBA00023004"/>
    </source>
</evidence>
<dbReference type="InterPro" id="IPR039261">
    <property type="entry name" value="FNR_nucleotide-bd"/>
</dbReference>
<comment type="catalytic activity">
    <reaction evidence="12">
        <text>2 L-arginine + 3 NADPH + 4 O2 + H(+) = 2 L-citrulline + 2 nitric oxide + 3 NADP(+) + 4 H2O</text>
        <dbReference type="Rhea" id="RHEA:19897"/>
        <dbReference type="ChEBI" id="CHEBI:15377"/>
        <dbReference type="ChEBI" id="CHEBI:15378"/>
        <dbReference type="ChEBI" id="CHEBI:15379"/>
        <dbReference type="ChEBI" id="CHEBI:16480"/>
        <dbReference type="ChEBI" id="CHEBI:32682"/>
        <dbReference type="ChEBI" id="CHEBI:57743"/>
        <dbReference type="ChEBI" id="CHEBI:57783"/>
        <dbReference type="ChEBI" id="CHEBI:58349"/>
        <dbReference type="EC" id="1.14.13.39"/>
    </reaction>
</comment>
<keyword evidence="3 12" id="KW-0349">Heme</keyword>
<dbReference type="GO" id="GO:0050660">
    <property type="term" value="F:flavin adenine dinucleotide binding"/>
    <property type="evidence" value="ECO:0007669"/>
    <property type="project" value="InterPro"/>
</dbReference>
<keyword evidence="6 12" id="KW-0479">Metal-binding</keyword>
<comment type="function">
    <text evidence="12">Produces nitric oxide (NO) which is a messenger molecule with diverse functions.</text>
</comment>
<feature type="compositionally biased region" description="Polar residues" evidence="13">
    <location>
        <begin position="1147"/>
        <end position="1161"/>
    </location>
</feature>
<dbReference type="Pfam" id="PF00667">
    <property type="entry name" value="FAD_binding_1"/>
    <property type="match status" value="1"/>
</dbReference>
<dbReference type="InterPro" id="IPR036119">
    <property type="entry name" value="NOS_N_sf"/>
</dbReference>
<proteinExistence type="inferred from homology"/>
<dbReference type="SUPFAM" id="SSF52343">
    <property type="entry name" value="Ferredoxin reductase-like, C-terminal NADP-linked domain"/>
    <property type="match status" value="2"/>
</dbReference>
<dbReference type="Gene3D" id="3.40.50.80">
    <property type="entry name" value="Nucleotide-binding domain of ferredoxin-NADP reductase (FNR) module"/>
    <property type="match status" value="2"/>
</dbReference>
<evidence type="ECO:0000256" key="2">
    <source>
        <dbReference type="ARBA" id="ARBA00006267"/>
    </source>
</evidence>
<evidence type="ECO:0000256" key="5">
    <source>
        <dbReference type="ARBA" id="ARBA00022643"/>
    </source>
</evidence>
<dbReference type="InterPro" id="IPR004030">
    <property type="entry name" value="NOS_N"/>
</dbReference>
<dbReference type="SUPFAM" id="SSF63380">
    <property type="entry name" value="Riboflavin synthase domain-like"/>
    <property type="match status" value="1"/>
</dbReference>
<comment type="cofactor">
    <cofactor evidence="1 12">
        <name>heme b</name>
        <dbReference type="ChEBI" id="CHEBI:60344"/>
    </cofactor>
</comment>
<dbReference type="GO" id="GO:0004517">
    <property type="term" value="F:nitric-oxide synthase activity"/>
    <property type="evidence" value="ECO:0007669"/>
    <property type="project" value="UniProtKB-EC"/>
</dbReference>
<dbReference type="InterPro" id="IPR029039">
    <property type="entry name" value="Flavoprotein-like_sf"/>
</dbReference>
<dbReference type="GO" id="GO:0046872">
    <property type="term" value="F:metal ion binding"/>
    <property type="evidence" value="ECO:0007669"/>
    <property type="project" value="UniProtKB-KW"/>
</dbReference>
<keyword evidence="4" id="KW-0285">Flavoprotein</keyword>
<dbReference type="Gene3D" id="3.90.440.10">
    <property type="entry name" value="Nitric Oxide Synthase,Heme Domain,Chain A domain 2"/>
    <property type="match status" value="1"/>
</dbReference>
<dbReference type="InterPro" id="IPR008254">
    <property type="entry name" value="Flavodoxin/NO_synth"/>
</dbReference>
<dbReference type="PROSITE" id="PS51384">
    <property type="entry name" value="FAD_FR"/>
    <property type="match status" value="1"/>
</dbReference>
<evidence type="ECO:0000256" key="4">
    <source>
        <dbReference type="ARBA" id="ARBA00022630"/>
    </source>
</evidence>
<dbReference type="Gene3D" id="1.20.990.10">
    <property type="entry name" value="NADPH-cytochrome p450 Reductase, Chain A, domain 3"/>
    <property type="match status" value="1"/>
</dbReference>
<gene>
    <name evidence="14" type="ORF">OFUS_LOCUS22788</name>
</gene>
<dbReference type="InterPro" id="IPR012144">
    <property type="entry name" value="NOS_euk"/>
</dbReference>
<dbReference type="SUPFAM" id="SSF52218">
    <property type="entry name" value="Flavoproteins"/>
    <property type="match status" value="1"/>
</dbReference>
<organism evidence="14 15">
    <name type="scientific">Owenia fusiformis</name>
    <name type="common">Polychaete worm</name>
    <dbReference type="NCBI Taxonomy" id="6347"/>
    <lineage>
        <taxon>Eukaryota</taxon>
        <taxon>Metazoa</taxon>
        <taxon>Spiralia</taxon>
        <taxon>Lophotrochozoa</taxon>
        <taxon>Annelida</taxon>
        <taxon>Polychaeta</taxon>
        <taxon>Sedentaria</taxon>
        <taxon>Canalipalpata</taxon>
        <taxon>Sabellida</taxon>
        <taxon>Oweniida</taxon>
        <taxon>Oweniidae</taxon>
        <taxon>Owenia</taxon>
    </lineage>
</organism>
<dbReference type="EMBL" id="CAIIXF020000011">
    <property type="protein sequence ID" value="CAH1798675.1"/>
    <property type="molecule type" value="Genomic_DNA"/>
</dbReference>
<dbReference type="Gene3D" id="3.90.1230.10">
    <property type="entry name" value="Nitric Oxide Synthase, Chain A, domain 3"/>
    <property type="match status" value="1"/>
</dbReference>
<dbReference type="InterPro" id="IPR017938">
    <property type="entry name" value="Riboflavin_synthase-like_b-brl"/>
</dbReference>
<dbReference type="EC" id="1.14.13.39" evidence="12"/>
<dbReference type="InterPro" id="IPR003097">
    <property type="entry name" value="CysJ-like_FAD-binding"/>
</dbReference>
<dbReference type="InterPro" id="IPR017927">
    <property type="entry name" value="FAD-bd_FR_type"/>
</dbReference>
<dbReference type="Gene3D" id="2.40.30.10">
    <property type="entry name" value="Translation factors"/>
    <property type="match status" value="1"/>
</dbReference>
<keyword evidence="10 12" id="KW-0560">Oxidoreductase</keyword>
<dbReference type="PROSITE" id="PS50902">
    <property type="entry name" value="FLAVODOXIN_LIKE"/>
    <property type="match status" value="1"/>
</dbReference>
<keyword evidence="7 12" id="KW-0274">FAD</keyword>
<dbReference type="PANTHER" id="PTHR43410:SF1">
    <property type="entry name" value="NITRIC OXIDE SYNTHASE"/>
    <property type="match status" value="1"/>
</dbReference>
<dbReference type="InterPro" id="IPR023173">
    <property type="entry name" value="NADPH_Cyt_P450_Rdtase_alpha"/>
</dbReference>
<evidence type="ECO:0000313" key="14">
    <source>
        <dbReference type="EMBL" id="CAH1798675.1"/>
    </source>
</evidence>
<dbReference type="Pfam" id="PF00258">
    <property type="entry name" value="Flavodoxin_1"/>
    <property type="match status" value="1"/>
</dbReference>
<evidence type="ECO:0000256" key="1">
    <source>
        <dbReference type="ARBA" id="ARBA00001970"/>
    </source>
</evidence>
<feature type="region of interest" description="Disordered" evidence="13">
    <location>
        <begin position="1"/>
        <end position="33"/>
    </location>
</feature>
<keyword evidence="8 12" id="KW-0521">NADP</keyword>
<dbReference type="OrthoDB" id="1688044at2759"/>
<dbReference type="FunFam" id="3.40.50.360:FF:000019">
    <property type="entry name" value="Nitric oxide synthase"/>
    <property type="match status" value="1"/>
</dbReference>
<evidence type="ECO:0000256" key="7">
    <source>
        <dbReference type="ARBA" id="ARBA00022827"/>
    </source>
</evidence>
<keyword evidence="9 12" id="KW-0112">Calmodulin-binding</keyword>
<dbReference type="InterPro" id="IPR044940">
    <property type="entry name" value="NOS_dom_2"/>
</dbReference>
<comment type="similarity">
    <text evidence="2 12">Belongs to the NOS family.</text>
</comment>
<dbReference type="GO" id="GO:0006809">
    <property type="term" value="P:nitric oxide biosynthetic process"/>
    <property type="evidence" value="ECO:0007669"/>
    <property type="project" value="InterPro"/>
</dbReference>
<dbReference type="GO" id="GO:0050661">
    <property type="term" value="F:NADP binding"/>
    <property type="evidence" value="ECO:0007669"/>
    <property type="project" value="InterPro"/>
</dbReference>
<name>A0A8J1TDJ8_OWEFU</name>
<comment type="caution">
    <text evidence="14">The sequence shown here is derived from an EMBL/GenBank/DDBJ whole genome shotgun (WGS) entry which is preliminary data.</text>
</comment>
<dbReference type="PRINTS" id="PR00369">
    <property type="entry name" value="FLAVODOXIN"/>
</dbReference>
<dbReference type="GO" id="GO:0010181">
    <property type="term" value="F:FMN binding"/>
    <property type="evidence" value="ECO:0007669"/>
    <property type="project" value="InterPro"/>
</dbReference>
<keyword evidence="15" id="KW-1185">Reference proteome</keyword>
<accession>A0A8J1TDJ8</accession>
<dbReference type="GO" id="GO:0005516">
    <property type="term" value="F:calmodulin binding"/>
    <property type="evidence" value="ECO:0007669"/>
    <property type="project" value="UniProtKB-KW"/>
</dbReference>
<comment type="cofactor">
    <cofactor evidence="12">
        <name>FAD</name>
        <dbReference type="ChEBI" id="CHEBI:57692"/>
    </cofactor>
    <text evidence="12">Binds 1 FAD.</text>
</comment>
<dbReference type="InterPro" id="IPR050607">
    <property type="entry name" value="NOS"/>
</dbReference>
<protein>
    <recommendedName>
        <fullName evidence="12">Nitric oxide synthase</fullName>
        <ecNumber evidence="12">1.14.13.39</ecNumber>
    </recommendedName>
</protein>
<dbReference type="InterPro" id="IPR044943">
    <property type="entry name" value="NOS_dom_1"/>
</dbReference>
<feature type="region of interest" description="Disordered" evidence="13">
    <location>
        <begin position="1119"/>
        <end position="1216"/>
    </location>
</feature>
<comment type="cofactor">
    <cofactor evidence="12">
        <name>FMN</name>
        <dbReference type="ChEBI" id="CHEBI:58210"/>
    </cofactor>
    <text evidence="12">Binds 1 FMN.</text>
</comment>
<feature type="compositionally biased region" description="Basic and acidic residues" evidence="13">
    <location>
        <begin position="14"/>
        <end position="23"/>
    </location>
</feature>